<accession>A0A699GE05</accession>
<sequence length="3006" mass="328475">MVVGREVPLEHAVQHHRQHDRSHGHVETMEAGEHEEGGAVDAGRQFEVQLGVRVDVFVGLEAHERGAQQDGGKQPDRRLRAVAGAQRVVGDGERDARRQQQGGIDGGNRERAHGVERVDGAGRAGAAPLPGKVGPDEFMVDIAQPRRGNHARVKQRAEESAEEHDLGDDEPRHRPAERVIDARTVHAAFGLLDGVAEPEIQHGDDARQAGHVERHAPRRVVHPARCASHGDQQRDAGKQGPARRSGHEIIRSCRDYFATAHCTAAISSPMNRATAISAAITMCTGLSRVSSRSKSLLRRRPKNDHTTALSEYRNDACFVIVLPRCRLHRAAHFKERVRQRNGLDLARQLGVDIKHHRHLARLVRFQGLLAEAEAFDLLEMLHGVLRRVARYRLRRHVAVLGVYHLVRDGGQFARMHGHGIDGGTETVRPLGVGVELDGDAAGLVHLGVLVVRDRAVLLREHVQAQRLADLPIERVERVGKAEHHHGNHQQLAQQRAVQARGLFALMLFELRRGFERVERRRRRHGPLESFGALPRLGFRLLAAANGRDYHAEQEEHLRQAEAERAYGGNHIVVGELRRVIDIAARHAGQAQEVHREEGDVKRDQRQPEVRLAHGFVVHVAGPLGRPVIKTGKQREQRARHQHVVEVRHHVIGVLQLDVDRRHGQDQAGEAADGEDKNETDRKQHRRLERHRALPHGGDPVEHFDARGHGNQHGRVHEEQLRRHRHPGGEHVVGPHDERQDCDRRGGVHHRRIAEQLLARERGQDLRDDAECRQDHDVHLGVAEEPEDVLVHHRVAAGGGVEEGRAEVAVGERHGDRAGQHRHHQDQQVGGDQPGPAEHRHFHQGHARRAHVEDGDDDVDRAHDGRSAHQVHGKDGHVHARAHLRGQRRVQGPAGGGGPARHQERRGQQQRGRRQQPEREVVHARERHVGRADLQRDHPVGKAHEGRHDGAEHHHQAVHGGELVEEFGLEELQARMEQLAADHQRQHAARQQHDEREPQVQRADILVIGGKQPARQAMRVRMGFIVGMAVIDSACAHVCLLLGVAGLFACSHDFGRLDDVLFWLVGPAVAGVGDHGRDFRIGQLFPRRHFSRVLAALLAVEQHVDLRSLVAVDDGGAVQRRESVGHALAVGLVAHHAVGGVDFFAARFQLVDGEGFIRIVGQRGHFLFLAVDPGRVVGVAHHAHDDGHERVLLAAQLGAVAAIGARVLRLEPGVAHETGNRILLDGKRRDRPRVNDVGCGGDHADLFMDRHHHLVVDFHQVVVAALLGGRKAGRAHLRTGRGQVGEEGNARPLAAQVIVAPLPLHAGDLDGDVGVAGVLHAHHGAGGGQRHADHDQERHDGPGDFHRSRFVEGGRFVTQRLAVLEDGIEHDAEHGDKNHQAHGHHPGVQVVDLGGDAGGGGLQVELFFDRTAGAAGGRAVADDGLALRRHLGRRPERMPIDHFESEPQLAVGPAEPFERVQHALPCVLAHEAGAARAQRIAAQCAHVGQQRARRVVCDRDRFHVEHGSGKARFHQLVAEVMHVDKRQRVRRQVGFRKRRAQLAQAVRAEARKHEQAVYPQHAAPFGKHAVRLRMPVQGQVGPHQVDRVRRQRQVRVVAAHQVDAGLGRQQFIEQLVQRRLLDGLAARGAQLRLGRIDANDLGSGVHFLQQRQRCPHVAWIPACAGMTDYRPVAERYAVACSLLAAAHVVRAVRRRQRRHLVPRVHRAVFRRRRAALPPLRQSAGGGLGQRVRPLHRPPARVRPHAGGRRLRAAGRPAGAATEIRPPAGPGCADGAAAGSGCAAGPGAGGSPVADASVHAAGAVVRPVVRPGARPVVRSPVCPVACSVVRSAVRPVVRPGTGAVIGAVACCTARAAVPGTTGPAPAGAARLQPGAGNRPAAGARAGHPPARPAGGARARDGRAEQRGARAPPCQYRRRVCAGRSGPGPWPPHRRGGRLAPDRTARFSTGRRQAQTRRSRLSRVRANEGARRLAVVLRRPAARPVTHVRHDHARLVAVCRRQLPAGRCIRVRFRDGRPAAGPARQLRARTAHPPADAARQPQPQPVQHGGSCRVRSLAPERLRRRRLTRTLQRRRGTPVREALQRHGSFVQRSGSARDNLQSKAQRRRQYASTPVRRGAATPPWQFRAALPGAREITFRARRSDADKQGAATKTVRQYGKALQRRYEGYLARSRAACGGGAQNQLRLYHRSLGIGLAVDGGNQFFHCGRAHALALHVHRGQRRRRVLAVRDVVERGHRQSVGQRKPQRLRRLHEAQRHQVVVADQRVGRMIAQHDGRTHAFAFGRRRRAAFVHGQFQVLRGQAGADGVEPVVVAPRARKAQVGKTLVPQRQQVAHQHGRAALVVAADPRQRQPAGPAEIYQRLAQVHQPVHLVFHHARKQDQAVHAPAQRFEQRTFAVGVFLGIDQQQGVIMGDRHAVGALDDAGEMGIVDVEDGQADAARAPRDHRLRQRIGPVAQLGDHFADGRFDGRRKPLRAVDEFRHGGGRDAGGGSHAALGNAGRFGLSGRCCLGRKAADVRAVERFAAAELHRRLRGEDVHAATAGRIFHHHGLAGAPVRADALAPATGMASARRGAPRGQPSLKIGDLLVPRHQQLHDGPGGQVSHRADRKHDHVAGTNVVHGFVVVEHPAAQFGQQDPADAAGHAADTHHGRYRFLREHIGHGSEDIGRPCLREDGNHQHRLHAAVVWRITTGHEIAGEPAAADGADHGHAVEHRQRHDDGVAFHAVLGRQVGGQPEQEEPPHAVGHELAEGKSPGLAILEQLEPRRLAGCGSGRLLGGFRFVDLVAANVGQLVLGQAFLLLRLVVQDDPHAHPEKADAADDDEGPLPAPHGRDQRHRDRSQHGADVGARIEDAGGERTLFLGEVFRGGLDRGREVTGLAHGQHGARDHEADDRRHQHQAEGAGHDRHALAHRHGKRVQDRAQRPDHDRHHVGGLGADAVHHAAGKQHRDRIHELESGGDVGVIGIGPAELPGQIGGQQAEDLAVQVVDGGGKKQQGTDGPAVFTDGLAN</sequence>
<feature type="region of interest" description="Disordered" evidence="1">
    <location>
        <begin position="2808"/>
        <end position="2843"/>
    </location>
</feature>
<feature type="compositionally biased region" description="Basic and acidic residues" evidence="1">
    <location>
        <begin position="714"/>
        <end position="745"/>
    </location>
</feature>
<feature type="compositionally biased region" description="Low complexity" evidence="1">
    <location>
        <begin position="2028"/>
        <end position="2044"/>
    </location>
</feature>
<feature type="compositionally biased region" description="Basic and acidic residues" evidence="1">
    <location>
        <begin position="205"/>
        <end position="215"/>
    </location>
</feature>
<protein>
    <submittedName>
        <fullName evidence="2">Uncharacterized protein</fullName>
    </submittedName>
</protein>
<feature type="region of interest" description="Disordered" evidence="1">
    <location>
        <begin position="657"/>
        <end position="745"/>
    </location>
</feature>
<feature type="region of interest" description="Disordered" evidence="1">
    <location>
        <begin position="2064"/>
        <end position="2116"/>
    </location>
</feature>
<evidence type="ECO:0000256" key="1">
    <source>
        <dbReference type="SAM" id="MobiDB-lite"/>
    </source>
</evidence>
<feature type="region of interest" description="Disordered" evidence="1">
    <location>
        <begin position="979"/>
        <end position="999"/>
    </location>
</feature>
<feature type="region of interest" description="Disordered" evidence="1">
    <location>
        <begin position="87"/>
        <end position="175"/>
    </location>
</feature>
<feature type="compositionally biased region" description="Basic and acidic residues" evidence="1">
    <location>
        <begin position="2913"/>
        <end position="2923"/>
    </location>
</feature>
<feature type="compositionally biased region" description="Basic and acidic residues" evidence="1">
    <location>
        <begin position="2827"/>
        <end position="2843"/>
    </location>
</feature>
<feature type="compositionally biased region" description="Basic and acidic residues" evidence="1">
    <location>
        <begin position="698"/>
        <end position="707"/>
    </location>
</feature>
<organism evidence="2">
    <name type="scientific">Tanacetum cinerariifolium</name>
    <name type="common">Dalmatian daisy</name>
    <name type="synonym">Chrysanthemum cinerariifolium</name>
    <dbReference type="NCBI Taxonomy" id="118510"/>
    <lineage>
        <taxon>Eukaryota</taxon>
        <taxon>Viridiplantae</taxon>
        <taxon>Streptophyta</taxon>
        <taxon>Embryophyta</taxon>
        <taxon>Tracheophyta</taxon>
        <taxon>Spermatophyta</taxon>
        <taxon>Magnoliopsida</taxon>
        <taxon>eudicotyledons</taxon>
        <taxon>Gunneridae</taxon>
        <taxon>Pentapetalae</taxon>
        <taxon>asterids</taxon>
        <taxon>campanulids</taxon>
        <taxon>Asterales</taxon>
        <taxon>Asteraceae</taxon>
        <taxon>Asteroideae</taxon>
        <taxon>Anthemideae</taxon>
        <taxon>Anthemidinae</taxon>
        <taxon>Tanacetum</taxon>
    </lineage>
</organism>
<feature type="compositionally biased region" description="Basic residues" evidence="1">
    <location>
        <begin position="878"/>
        <end position="887"/>
    </location>
</feature>
<feature type="region of interest" description="Disordered" evidence="1">
    <location>
        <begin position="205"/>
        <end position="246"/>
    </location>
</feature>
<feature type="compositionally biased region" description="Basic residues" evidence="1">
    <location>
        <begin position="682"/>
        <end position="693"/>
    </location>
</feature>
<feature type="region of interest" description="Disordered" evidence="1">
    <location>
        <begin position="2876"/>
        <end position="2923"/>
    </location>
</feature>
<evidence type="ECO:0000313" key="2">
    <source>
        <dbReference type="EMBL" id="GEU28092.1"/>
    </source>
</evidence>
<feature type="region of interest" description="Disordered" evidence="1">
    <location>
        <begin position="1857"/>
        <end position="1963"/>
    </location>
</feature>
<feature type="region of interest" description="Disordered" evidence="1">
    <location>
        <begin position="1718"/>
        <end position="1765"/>
    </location>
</feature>
<reference evidence="2" key="1">
    <citation type="journal article" date="2019" name="Sci. Rep.">
        <title>Draft genome of Tanacetum cinerariifolium, the natural source of mosquito coil.</title>
        <authorList>
            <person name="Yamashiro T."/>
            <person name="Shiraishi A."/>
            <person name="Satake H."/>
            <person name="Nakayama K."/>
        </authorList>
    </citation>
    <scope>NUCLEOTIDE SEQUENCE</scope>
</reference>
<feature type="compositionally biased region" description="Basic residues" evidence="1">
    <location>
        <begin position="1731"/>
        <end position="1751"/>
    </location>
</feature>
<proteinExistence type="predicted"/>
<feature type="compositionally biased region" description="Basic residues" evidence="1">
    <location>
        <begin position="839"/>
        <end position="848"/>
    </location>
</feature>
<feature type="compositionally biased region" description="Basic and acidic residues" evidence="1">
    <location>
        <begin position="2881"/>
        <end position="2905"/>
    </location>
</feature>
<dbReference type="EMBL" id="BKCJ010000001">
    <property type="protein sequence ID" value="GEU28092.1"/>
    <property type="molecule type" value="Genomic_DNA"/>
</dbReference>
<feature type="compositionally biased region" description="Low complexity" evidence="1">
    <location>
        <begin position="1857"/>
        <end position="1894"/>
    </location>
</feature>
<feature type="compositionally biased region" description="Basic and acidic residues" evidence="1">
    <location>
        <begin position="1895"/>
        <end position="1905"/>
    </location>
</feature>
<gene>
    <name evidence="2" type="ORF">Tci_000070</name>
</gene>
<feature type="compositionally biased region" description="Basic residues" evidence="1">
    <location>
        <begin position="2064"/>
        <end position="2074"/>
    </location>
</feature>
<feature type="region of interest" description="Disordered" evidence="1">
    <location>
        <begin position="812"/>
        <end position="957"/>
    </location>
</feature>
<name>A0A699GE05_TANCI</name>
<feature type="region of interest" description="Disordered" evidence="1">
    <location>
        <begin position="2016"/>
        <end position="2052"/>
    </location>
</feature>
<feature type="compositionally biased region" description="Basic and acidic residues" evidence="1">
    <location>
        <begin position="979"/>
        <end position="998"/>
    </location>
</feature>
<feature type="compositionally biased region" description="Basic residues" evidence="1">
    <location>
        <begin position="1951"/>
        <end position="1960"/>
    </location>
</feature>
<feature type="region of interest" description="Disordered" evidence="1">
    <location>
        <begin position="1372"/>
        <end position="1393"/>
    </location>
</feature>
<feature type="compositionally biased region" description="Basic and acidic residues" evidence="1">
    <location>
        <begin position="107"/>
        <end position="120"/>
    </location>
</feature>
<feature type="compositionally biased region" description="Polar residues" evidence="1">
    <location>
        <begin position="2087"/>
        <end position="2100"/>
    </location>
</feature>
<feature type="region of interest" description="Disordered" evidence="1">
    <location>
        <begin position="2985"/>
        <end position="3006"/>
    </location>
</feature>
<feature type="compositionally biased region" description="Basic and acidic residues" evidence="1">
    <location>
        <begin position="859"/>
        <end position="877"/>
    </location>
</feature>
<comment type="caution">
    <text evidence="2">The sequence shown here is derived from an EMBL/GenBank/DDBJ whole genome shotgun (WGS) entry which is preliminary data.</text>
</comment>
<feature type="compositionally biased region" description="Basic and acidic residues" evidence="1">
    <location>
        <begin position="914"/>
        <end position="954"/>
    </location>
</feature>